<evidence type="ECO:0000313" key="2">
    <source>
        <dbReference type="Proteomes" id="UP000243723"/>
    </source>
</evidence>
<dbReference type="EMBL" id="NHZQ01000177">
    <property type="protein sequence ID" value="PSK48410.1"/>
    <property type="molecule type" value="Genomic_DNA"/>
</dbReference>
<sequence length="389" mass="41731">MTTSNALDPSLVASTSPLFFPPTKLTTSFSVPTTFRRTLLSPDGTTLLTHTSDHCLRSFILPPSLLSSPSQLSLESYSTSSGAHSHAQAFPPYFSLLDSSTTHVLHSRKDLPIRLTNALDLSYTHASYPLVHGPTESYICPHSLTFAPDGTKFVAGSNQLVSIFDLSRDGEGSVAGFQTGQRKRRAGSGLSGLVTALAICAETGVLAAGSTGGQVALYEAGGVGEEILSFGSERTERGRGKGVMQVEWDRMGRYLFTGQRGSDAIAVFDIRRGERICWLKGRKAETMMRMAFDIVERDEGVDVWAGGIDGSVRVWKDVTNKEGAVEAEIEWEAHGDAVSSVLVHPSADVVITAAGSRGDGSSILDDDYEVKERTHDTPGSDVSLKIWAT</sequence>
<organism evidence="1 2">
    <name type="scientific">Elsinoe australis</name>
    <dbReference type="NCBI Taxonomy" id="40998"/>
    <lineage>
        <taxon>Eukaryota</taxon>
        <taxon>Fungi</taxon>
        <taxon>Dikarya</taxon>
        <taxon>Ascomycota</taxon>
        <taxon>Pezizomycotina</taxon>
        <taxon>Dothideomycetes</taxon>
        <taxon>Dothideomycetidae</taxon>
        <taxon>Myriangiales</taxon>
        <taxon>Elsinoaceae</taxon>
        <taxon>Elsinoe</taxon>
    </lineage>
</organism>
<protein>
    <submittedName>
        <fullName evidence="1">Uncharacterized protein</fullName>
    </submittedName>
</protein>
<dbReference type="OrthoDB" id="239865at2759"/>
<name>A0A2P7ZJL4_9PEZI</name>
<dbReference type="AlphaFoldDB" id="A0A2P7ZJL4"/>
<reference evidence="1 2" key="1">
    <citation type="submission" date="2017-05" db="EMBL/GenBank/DDBJ databases">
        <title>Draft genome sequence of Elsinoe australis.</title>
        <authorList>
            <person name="Cheng Q."/>
        </authorList>
    </citation>
    <scope>NUCLEOTIDE SEQUENCE [LARGE SCALE GENOMIC DNA]</scope>
    <source>
        <strain evidence="1 2">NL1</strain>
    </source>
</reference>
<dbReference type="InterPro" id="IPR015943">
    <property type="entry name" value="WD40/YVTN_repeat-like_dom_sf"/>
</dbReference>
<dbReference type="SUPFAM" id="SSF50978">
    <property type="entry name" value="WD40 repeat-like"/>
    <property type="match status" value="1"/>
</dbReference>
<dbReference type="InterPro" id="IPR036322">
    <property type="entry name" value="WD40_repeat_dom_sf"/>
</dbReference>
<dbReference type="PANTHER" id="PTHR13211">
    <property type="entry name" value="TELOMERASE CAJAL BODY PROTEIN 1"/>
    <property type="match status" value="1"/>
</dbReference>
<proteinExistence type="predicted"/>
<evidence type="ECO:0000313" key="1">
    <source>
        <dbReference type="EMBL" id="PSK48410.1"/>
    </source>
</evidence>
<accession>A0A2P7ZJL4</accession>
<dbReference type="PANTHER" id="PTHR13211:SF0">
    <property type="entry name" value="TELOMERASE CAJAL BODY PROTEIN 1"/>
    <property type="match status" value="1"/>
</dbReference>
<comment type="caution">
    <text evidence="1">The sequence shown here is derived from an EMBL/GenBank/DDBJ whole genome shotgun (WGS) entry which is preliminary data.</text>
</comment>
<dbReference type="InterPro" id="IPR051150">
    <property type="entry name" value="SWT21/TCAB1_mRNA_Telomere"/>
</dbReference>
<dbReference type="STRING" id="40998.A0A2P7ZJL4"/>
<dbReference type="Gene3D" id="2.130.10.10">
    <property type="entry name" value="YVTN repeat-like/Quinoprotein amine dehydrogenase"/>
    <property type="match status" value="1"/>
</dbReference>
<gene>
    <name evidence="1" type="ORF">B9Z65_5586</name>
</gene>
<keyword evidence="2" id="KW-1185">Reference proteome</keyword>
<dbReference type="Proteomes" id="UP000243723">
    <property type="component" value="Unassembled WGS sequence"/>
</dbReference>